<organism evidence="3 4">
    <name type="scientific">Leptobrachium leishanense</name>
    <name type="common">Leishan spiny toad</name>
    <dbReference type="NCBI Taxonomy" id="445787"/>
    <lineage>
        <taxon>Eukaryota</taxon>
        <taxon>Metazoa</taxon>
        <taxon>Chordata</taxon>
        <taxon>Craniata</taxon>
        <taxon>Vertebrata</taxon>
        <taxon>Euteleostomi</taxon>
        <taxon>Amphibia</taxon>
        <taxon>Batrachia</taxon>
        <taxon>Anura</taxon>
        <taxon>Pelobatoidea</taxon>
        <taxon>Megophryidae</taxon>
        <taxon>Leptobrachium</taxon>
    </lineage>
</organism>
<evidence type="ECO:0000256" key="2">
    <source>
        <dbReference type="SAM" id="MobiDB-lite"/>
    </source>
</evidence>
<dbReference type="AlphaFoldDB" id="A0A8C5MRW7"/>
<accession>A0A8C5MRW7</accession>
<dbReference type="OrthoDB" id="9909705at2759"/>
<evidence type="ECO:0000313" key="4">
    <source>
        <dbReference type="Proteomes" id="UP000694569"/>
    </source>
</evidence>
<feature type="region of interest" description="Disordered" evidence="2">
    <location>
        <begin position="262"/>
        <end position="309"/>
    </location>
</feature>
<evidence type="ECO:0000313" key="3">
    <source>
        <dbReference type="Ensembl" id="ENSLLEP00000018221.1"/>
    </source>
</evidence>
<evidence type="ECO:0000256" key="1">
    <source>
        <dbReference type="SAM" id="Coils"/>
    </source>
</evidence>
<keyword evidence="1" id="KW-0175">Coiled coil</keyword>
<sequence>MAGATAPDPPLLEDSEGGTLRHLEAFMHTLPTREDLSRLIDSVQATFRTEIAEVRGEISGIESRLTVMETRAGACTHAERHESSFSTMRRRLDDLENRSRRQNIRIRGIRETVHNVKARLISFFNMLLGEDAITAADIDRAHRALRAPQHPPAPPRDIICHLPNYQLKAAIMDKARTRRSWRYKDDNIELYHDLSPYTLLARRSLRPVTNLLREANIPYRWGHPFSLQVRTDNRLHSILSPRDVPQFLEALGFPPTEVPNWEVNHPFMPPPLEHGRPQRPMRPARRPRDASMDRPPPGNGSTSGAEAAD</sequence>
<dbReference type="Proteomes" id="UP000694569">
    <property type="component" value="Unplaced"/>
</dbReference>
<dbReference type="GeneTree" id="ENSGT01010000228630"/>
<feature type="coiled-coil region" evidence="1">
    <location>
        <begin position="78"/>
        <end position="112"/>
    </location>
</feature>
<dbReference type="Gene3D" id="3.30.70.1820">
    <property type="entry name" value="L1 transposable element, RRM domain"/>
    <property type="match status" value="1"/>
</dbReference>
<reference evidence="3" key="1">
    <citation type="submission" date="2025-08" db="UniProtKB">
        <authorList>
            <consortium name="Ensembl"/>
        </authorList>
    </citation>
    <scope>IDENTIFICATION</scope>
</reference>
<reference evidence="3" key="2">
    <citation type="submission" date="2025-09" db="UniProtKB">
        <authorList>
            <consortium name="Ensembl"/>
        </authorList>
    </citation>
    <scope>IDENTIFICATION</scope>
</reference>
<proteinExistence type="predicted"/>
<dbReference type="InterPro" id="IPR004244">
    <property type="entry name" value="Transposase_22"/>
</dbReference>
<dbReference type="Ensembl" id="ENSLLET00000018943.1">
    <property type="protein sequence ID" value="ENSLLEP00000018221.1"/>
    <property type="gene ID" value="ENSLLEG00000011608.1"/>
</dbReference>
<name>A0A8C5MRW7_9ANUR</name>
<protein>
    <submittedName>
        <fullName evidence="3">Uncharacterized protein</fullName>
    </submittedName>
</protein>
<dbReference type="PANTHER" id="PTHR11505">
    <property type="entry name" value="L1 TRANSPOSABLE ELEMENT-RELATED"/>
    <property type="match status" value="1"/>
</dbReference>
<feature type="compositionally biased region" description="Polar residues" evidence="2">
    <location>
        <begin position="299"/>
        <end position="309"/>
    </location>
</feature>
<keyword evidence="4" id="KW-1185">Reference proteome</keyword>